<dbReference type="EMBL" id="CP032317">
    <property type="protein sequence ID" value="AYA36188.1"/>
    <property type="molecule type" value="Genomic_DNA"/>
</dbReference>
<accession>A0A3B7QT54</accession>
<evidence type="ECO:0000259" key="1">
    <source>
        <dbReference type="Pfam" id="PF20606"/>
    </source>
</evidence>
<evidence type="ECO:0000313" key="3">
    <source>
        <dbReference type="Proteomes" id="UP000262802"/>
    </source>
</evidence>
<organism evidence="2 3">
    <name type="scientific">Hymenobacter oligotrophus</name>
    <dbReference type="NCBI Taxonomy" id="2319843"/>
    <lineage>
        <taxon>Bacteria</taxon>
        <taxon>Pseudomonadati</taxon>
        <taxon>Bacteroidota</taxon>
        <taxon>Cytophagia</taxon>
        <taxon>Cytophagales</taxon>
        <taxon>Hymenobacteraceae</taxon>
        <taxon>Hymenobacter</taxon>
    </lineage>
</organism>
<dbReference type="Pfam" id="PF20606">
    <property type="entry name" value="DUF6799"/>
    <property type="match status" value="1"/>
</dbReference>
<dbReference type="InterPro" id="IPR046478">
    <property type="entry name" value="DUF6799"/>
</dbReference>
<sequence>MLACQLILGLGASSHAQSAAPGGGYTAWFELRNNVLVLHSDGKSKPVSKSVTLLNGTRIDHQTRTATLADGKTVPLREGDQISLDGSIIPAGGSAAAPKPAAPAAQPAATAAAAPVAPAPEAPVAAPEPAKPAPARFAYEPAAPRNGKLKGVVELGSSGFNSFVVRVDADKHWKLERSEFGNSLVLENIATEEDVRRGLKTYIGQMLDYGVRGQDIHFVVSSGAMMADVTKRIVQSLKALGYVATTVTPEQEGVFGLHAVLPSSYAGRAFVVDLGSGNTKISWLQGLRPVSEDTYGAKYYQKNTPDATVASHVREQASKVPANQRSTCFIIGGFPYELAKAARQGQERYTVLRSATEYAQLTGAKNLAGLNIYQALQQATGCQEFVFDWDANFTIGYVLSLP</sequence>
<evidence type="ECO:0000313" key="2">
    <source>
        <dbReference type="EMBL" id="AYA36188.1"/>
    </source>
</evidence>
<dbReference type="Proteomes" id="UP000262802">
    <property type="component" value="Chromosome"/>
</dbReference>
<reference evidence="2 3" key="1">
    <citation type="submission" date="2018-09" db="EMBL/GenBank/DDBJ databases">
        <title>Hymenobacter medium sp. nov., isolated from R2A medium.</title>
        <authorList>
            <person name="Yingchao G."/>
        </authorList>
    </citation>
    <scope>NUCLEOTIDE SEQUENCE [LARGE SCALE GENOMIC DNA]</scope>
    <source>
        <strain evidence="3">sh-6</strain>
    </source>
</reference>
<dbReference type="OrthoDB" id="869058at2"/>
<keyword evidence="3" id="KW-1185">Reference proteome</keyword>
<dbReference type="KEGG" id="hyh:D3Y59_03380"/>
<dbReference type="AlphaFoldDB" id="A0A3B7QT54"/>
<name>A0A3B7QT54_9BACT</name>
<proteinExistence type="predicted"/>
<gene>
    <name evidence="2" type="ORF">D3Y59_03380</name>
</gene>
<feature type="domain" description="DUF6799" evidence="1">
    <location>
        <begin position="37"/>
        <end position="88"/>
    </location>
</feature>
<protein>
    <recommendedName>
        <fullName evidence="1">DUF6799 domain-containing protein</fullName>
    </recommendedName>
</protein>